<evidence type="ECO:0000256" key="2">
    <source>
        <dbReference type="ARBA" id="ARBA00022670"/>
    </source>
</evidence>
<dbReference type="Gene3D" id="3.30.70.360">
    <property type="match status" value="1"/>
</dbReference>
<evidence type="ECO:0000256" key="1">
    <source>
        <dbReference type="ARBA" id="ARBA00006247"/>
    </source>
</evidence>
<comment type="similarity">
    <text evidence="1">Belongs to the peptidase M20A family.</text>
</comment>
<dbReference type="InterPro" id="IPR011650">
    <property type="entry name" value="Peptidase_M20_dimer"/>
</dbReference>
<evidence type="ECO:0000313" key="7">
    <source>
        <dbReference type="Proteomes" id="UP000248423"/>
    </source>
</evidence>
<proteinExistence type="inferred from homology"/>
<dbReference type="PANTHER" id="PTHR43270:SF4">
    <property type="entry name" value="CARNOSINE DIPEPTIDASE 2, ISOFORM A"/>
    <property type="match status" value="1"/>
</dbReference>
<dbReference type="VEuPathDB" id="FungiDB:BO78DRAFT_440376"/>
<dbReference type="OrthoDB" id="7832001at2759"/>
<dbReference type="InterPro" id="IPR002933">
    <property type="entry name" value="Peptidase_M20"/>
</dbReference>
<dbReference type="InterPro" id="IPR001261">
    <property type="entry name" value="ArgE/DapE_CS"/>
</dbReference>
<dbReference type="EMBL" id="KZ826332">
    <property type="protein sequence ID" value="PYI08793.1"/>
    <property type="molecule type" value="Genomic_DNA"/>
</dbReference>
<keyword evidence="3" id="KW-0479">Metal-binding</keyword>
<dbReference type="SUPFAM" id="SSF53187">
    <property type="entry name" value="Zn-dependent exopeptidases"/>
    <property type="match status" value="1"/>
</dbReference>
<dbReference type="Proteomes" id="UP000248423">
    <property type="component" value="Unassembled WGS sequence"/>
</dbReference>
<dbReference type="GO" id="GO:0046872">
    <property type="term" value="F:metal ion binding"/>
    <property type="evidence" value="ECO:0007669"/>
    <property type="project" value="UniProtKB-KW"/>
</dbReference>
<dbReference type="GO" id="GO:0006508">
    <property type="term" value="P:proteolysis"/>
    <property type="evidence" value="ECO:0007669"/>
    <property type="project" value="UniProtKB-KW"/>
</dbReference>
<dbReference type="STRING" id="1448318.A0A319FKV1"/>
<organism evidence="6 7">
    <name type="scientific">Aspergillus sclerotiicarbonarius (strain CBS 121057 / IBT 28362)</name>
    <dbReference type="NCBI Taxonomy" id="1448318"/>
    <lineage>
        <taxon>Eukaryota</taxon>
        <taxon>Fungi</taxon>
        <taxon>Dikarya</taxon>
        <taxon>Ascomycota</taxon>
        <taxon>Pezizomycotina</taxon>
        <taxon>Eurotiomycetes</taxon>
        <taxon>Eurotiomycetidae</taxon>
        <taxon>Eurotiales</taxon>
        <taxon>Aspergillaceae</taxon>
        <taxon>Aspergillus</taxon>
        <taxon>Aspergillus subgen. Circumdati</taxon>
    </lineage>
</organism>
<evidence type="ECO:0000259" key="5">
    <source>
        <dbReference type="Pfam" id="PF07687"/>
    </source>
</evidence>
<accession>A0A319FKV1</accession>
<dbReference type="PANTHER" id="PTHR43270">
    <property type="entry name" value="BETA-ALA-HIS DIPEPTIDASE"/>
    <property type="match status" value="1"/>
</dbReference>
<dbReference type="GO" id="GO:0008233">
    <property type="term" value="F:peptidase activity"/>
    <property type="evidence" value="ECO:0007669"/>
    <property type="project" value="UniProtKB-KW"/>
</dbReference>
<dbReference type="InterPro" id="IPR051458">
    <property type="entry name" value="Cyt/Met_Dipeptidase"/>
</dbReference>
<feature type="domain" description="Peptidase M20 dimerisation" evidence="5">
    <location>
        <begin position="221"/>
        <end position="378"/>
    </location>
</feature>
<keyword evidence="2" id="KW-0645">Protease</keyword>
<evidence type="ECO:0000313" key="6">
    <source>
        <dbReference type="EMBL" id="PYI08793.1"/>
    </source>
</evidence>
<dbReference type="PROSITE" id="PS00759">
    <property type="entry name" value="ARGE_DAPE_CPG2_2"/>
    <property type="match status" value="1"/>
</dbReference>
<protein>
    <submittedName>
        <fullName evidence="6">Zn-dependent exopeptidase</fullName>
    </submittedName>
</protein>
<evidence type="ECO:0000256" key="4">
    <source>
        <dbReference type="ARBA" id="ARBA00022801"/>
    </source>
</evidence>
<dbReference type="AlphaFoldDB" id="A0A319FKV1"/>
<gene>
    <name evidence="6" type="ORF">BO78DRAFT_440376</name>
</gene>
<name>A0A319FKV1_ASPSB</name>
<keyword evidence="7" id="KW-1185">Reference proteome</keyword>
<sequence length="483" mass="53520">MPSQSRTKGDVYVDFENCLLTLSRRVDDLEDQFINRLRKGVNIPSISAYTSHRHHVFAMAEFIVREMESLGIKARLKPLGKEGKSDFDLSPMIIGCYGKAKSKPTILVYSHYDVQPATLEDGWMCNPWELTDVNGVLYGRGTSDDKGPLLGWLCAIEAFQKAEIELPVNLVFCLEGMEENGSVGFRKALQEEADTALPHIDAVCITDTTWTSNSHPSLTRGLRGVLFYIITVTGAQRDAHSGIFGGHLSEPMTDVAKLMGSLVDSKGKILVPGIYDEVKAVSEKEYTAIESLHITPEDIDPGLGGRNLHKNMADTLLARWRLPSLSLHRIENATLSAGAVTTIPARIQGKFSIRTVADMTTDNIERAVQNHIEEQFKQLNSMNTMELACVHRSSWFFEDIDHWNYQAAKVATRTVWGVEPDITCEGGSIPIALDLKEILNRNVLLLPMGKPSDGAHSINGNLNGIKVFGTYLFEVSKMCKTPK</sequence>
<dbReference type="Pfam" id="PF01546">
    <property type="entry name" value="Peptidase_M20"/>
    <property type="match status" value="1"/>
</dbReference>
<reference evidence="6 7" key="1">
    <citation type="submission" date="2018-02" db="EMBL/GenBank/DDBJ databases">
        <title>The genomes of Aspergillus section Nigri reveals drivers in fungal speciation.</title>
        <authorList>
            <consortium name="DOE Joint Genome Institute"/>
            <person name="Vesth T.C."/>
            <person name="Nybo J."/>
            <person name="Theobald S."/>
            <person name="Brandl J."/>
            <person name="Frisvad J.C."/>
            <person name="Nielsen K.F."/>
            <person name="Lyhne E.K."/>
            <person name="Kogle M.E."/>
            <person name="Kuo A."/>
            <person name="Riley R."/>
            <person name="Clum A."/>
            <person name="Nolan M."/>
            <person name="Lipzen A."/>
            <person name="Salamov A."/>
            <person name="Henrissat B."/>
            <person name="Wiebenga A."/>
            <person name="De vries R.P."/>
            <person name="Grigoriev I.V."/>
            <person name="Mortensen U.H."/>
            <person name="Andersen M.R."/>
            <person name="Baker S.E."/>
        </authorList>
    </citation>
    <scope>NUCLEOTIDE SEQUENCE [LARGE SCALE GENOMIC DNA]</scope>
    <source>
        <strain evidence="6 7">CBS 121057</strain>
    </source>
</reference>
<dbReference type="Pfam" id="PF07687">
    <property type="entry name" value="M20_dimer"/>
    <property type="match status" value="1"/>
</dbReference>
<dbReference type="Gene3D" id="3.40.630.10">
    <property type="entry name" value="Zn peptidases"/>
    <property type="match status" value="1"/>
</dbReference>
<keyword evidence="4" id="KW-0378">Hydrolase</keyword>
<evidence type="ECO:0000256" key="3">
    <source>
        <dbReference type="ARBA" id="ARBA00022723"/>
    </source>
</evidence>